<proteinExistence type="predicted"/>
<organism evidence="1 2">
    <name type="scientific">Dekkera bruxellensis</name>
    <name type="common">Brettanomyces custersii</name>
    <dbReference type="NCBI Taxonomy" id="5007"/>
    <lineage>
        <taxon>Eukaryota</taxon>
        <taxon>Fungi</taxon>
        <taxon>Dikarya</taxon>
        <taxon>Ascomycota</taxon>
        <taxon>Saccharomycotina</taxon>
        <taxon>Pichiomycetes</taxon>
        <taxon>Pichiales</taxon>
        <taxon>Pichiaceae</taxon>
        <taxon>Brettanomyces</taxon>
    </lineage>
</organism>
<sequence length="80" mass="9190">MPEWEDKKALKLHQRNTLLEAFEAPVDSIPSVDQQNDISDYLDHCELLSSEEKKITNSPIKLLLQQYLNNNLTAEKAILP</sequence>
<dbReference type="Proteomes" id="UP000663131">
    <property type="component" value="Chromosome 6"/>
</dbReference>
<gene>
    <name evidence="1" type="ORF">BRETT_003866</name>
</gene>
<dbReference type="EMBL" id="CP063134">
    <property type="protein sequence ID" value="QOU19714.1"/>
    <property type="molecule type" value="Genomic_DNA"/>
</dbReference>
<evidence type="ECO:0000313" key="2">
    <source>
        <dbReference type="Proteomes" id="UP000663131"/>
    </source>
</evidence>
<evidence type="ECO:0000313" key="1">
    <source>
        <dbReference type="EMBL" id="QOU19714.1"/>
    </source>
</evidence>
<dbReference type="KEGG" id="bbrx:BRETT_003866"/>
<reference evidence="1" key="2">
    <citation type="journal article" name="BMC Genomics">
        <title>New genome assemblies reveal patterns of domestication and adaptation across Brettanomyces (Dekkera) species.</title>
        <authorList>
            <person name="Roach M.J."/>
            <person name="Borneman A.R."/>
        </authorList>
    </citation>
    <scope>NUCLEOTIDE SEQUENCE</scope>
    <source>
        <strain evidence="1">UCD 2041</strain>
    </source>
</reference>
<protein>
    <submittedName>
        <fullName evidence="1">Uncharacterized protein</fullName>
    </submittedName>
</protein>
<dbReference type="AlphaFoldDB" id="A0A871R4L5"/>
<dbReference type="GeneID" id="64575789"/>
<dbReference type="RefSeq" id="XP_041136207.1">
    <property type="nucleotide sequence ID" value="XM_041282368.1"/>
</dbReference>
<reference evidence="1" key="1">
    <citation type="submission" date="2020-10" db="EMBL/GenBank/DDBJ databases">
        <authorList>
            <person name="Palmer J.M."/>
        </authorList>
    </citation>
    <scope>NUCLEOTIDE SEQUENCE</scope>
    <source>
        <strain evidence="1">UCD 2041</strain>
    </source>
</reference>
<accession>A0A871R4L5</accession>
<name>A0A871R4L5_DEKBR</name>